<evidence type="ECO:0008006" key="2">
    <source>
        <dbReference type="Google" id="ProtNLM"/>
    </source>
</evidence>
<reference evidence="1" key="2">
    <citation type="submission" date="2016-06" db="EMBL/GenBank/DDBJ databases">
        <title>The genome of a short-lived fish provides insights into sex chromosome evolution and the genetic control of aging.</title>
        <authorList>
            <person name="Reichwald K."/>
            <person name="Felder M."/>
            <person name="Petzold A."/>
            <person name="Koch P."/>
            <person name="Groth M."/>
            <person name="Platzer M."/>
        </authorList>
    </citation>
    <scope>NUCLEOTIDE SEQUENCE</scope>
    <source>
        <tissue evidence="1">Brain</tissue>
    </source>
</reference>
<dbReference type="Gene3D" id="3.30.420.10">
    <property type="entry name" value="Ribonuclease H-like superfamily/Ribonuclease H"/>
    <property type="match status" value="1"/>
</dbReference>
<dbReference type="SUPFAM" id="SSF53098">
    <property type="entry name" value="Ribonuclease H-like"/>
    <property type="match status" value="1"/>
</dbReference>
<dbReference type="InterPro" id="IPR036397">
    <property type="entry name" value="RNaseH_sf"/>
</dbReference>
<organism evidence="1">
    <name type="scientific">Nothobranchius rachovii</name>
    <name type="common">bluefin notho</name>
    <dbReference type="NCBI Taxonomy" id="451742"/>
    <lineage>
        <taxon>Eukaryota</taxon>
        <taxon>Metazoa</taxon>
        <taxon>Chordata</taxon>
        <taxon>Craniata</taxon>
        <taxon>Vertebrata</taxon>
        <taxon>Euteleostomi</taxon>
        <taxon>Actinopterygii</taxon>
        <taxon>Neopterygii</taxon>
        <taxon>Teleostei</taxon>
        <taxon>Neoteleostei</taxon>
        <taxon>Acanthomorphata</taxon>
        <taxon>Ovalentaria</taxon>
        <taxon>Atherinomorphae</taxon>
        <taxon>Cyprinodontiformes</taxon>
        <taxon>Nothobranchiidae</taxon>
        <taxon>Nothobranchius</taxon>
    </lineage>
</organism>
<sequence length="73" mass="8258">MVSGCGTCLKYHMTQTKEPMVLTDLPEEPWHKVGTDLFQLDGRHYLLVIDYYSNYPEVVVLPNISAVTVISSL</sequence>
<reference evidence="1" key="1">
    <citation type="submission" date="2016-05" db="EMBL/GenBank/DDBJ databases">
        <authorList>
            <person name="Lavstsen T."/>
            <person name="Jespersen J.S."/>
        </authorList>
    </citation>
    <scope>NUCLEOTIDE SEQUENCE</scope>
    <source>
        <tissue evidence="1">Brain</tissue>
    </source>
</reference>
<gene>
    <name evidence="1" type="primary">BX640584.1</name>
</gene>
<dbReference type="PANTHER" id="PTHR37984">
    <property type="entry name" value="PROTEIN CBG26694"/>
    <property type="match status" value="1"/>
</dbReference>
<evidence type="ECO:0000313" key="1">
    <source>
        <dbReference type="EMBL" id="SBS10318.1"/>
    </source>
</evidence>
<name>A0A1A8RYD6_9TELE</name>
<dbReference type="EMBL" id="HAEI01010339">
    <property type="protein sequence ID" value="SBS10318.1"/>
    <property type="molecule type" value="Transcribed_RNA"/>
</dbReference>
<dbReference type="InterPro" id="IPR012337">
    <property type="entry name" value="RNaseH-like_sf"/>
</dbReference>
<feature type="non-terminal residue" evidence="1">
    <location>
        <position position="73"/>
    </location>
</feature>
<dbReference type="GO" id="GO:0003676">
    <property type="term" value="F:nucleic acid binding"/>
    <property type="evidence" value="ECO:0007669"/>
    <property type="project" value="InterPro"/>
</dbReference>
<accession>A0A1A8RYD6</accession>
<proteinExistence type="predicted"/>
<dbReference type="AlphaFoldDB" id="A0A1A8RYD6"/>
<dbReference type="InterPro" id="IPR050951">
    <property type="entry name" value="Retrovirus_Pol_polyprotein"/>
</dbReference>
<protein>
    <recommendedName>
        <fullName evidence="2">Integrase catalytic domain-containing protein</fullName>
    </recommendedName>
</protein>
<dbReference type="PANTHER" id="PTHR37984:SF5">
    <property type="entry name" value="PROTEIN NYNRIN-LIKE"/>
    <property type="match status" value="1"/>
</dbReference>